<dbReference type="PRINTS" id="PR01549">
    <property type="entry name" value="AUTOINDCRSYN"/>
</dbReference>
<gene>
    <name evidence="9" type="ORF">AYM40_23345</name>
</gene>
<dbReference type="PROSITE" id="PS00949">
    <property type="entry name" value="AUTOINDUCER_SYNTH_1"/>
    <property type="match status" value="1"/>
</dbReference>
<dbReference type="STRING" id="1804984.AYM40_23345"/>
<keyword evidence="2 7" id="KW-0673">Quorum sensing</keyword>
<dbReference type="PROSITE" id="PS51187">
    <property type="entry name" value="AUTOINDUCER_SYNTH_2"/>
    <property type="match status" value="1"/>
</dbReference>
<evidence type="ECO:0000256" key="2">
    <source>
        <dbReference type="ARBA" id="ARBA00022654"/>
    </source>
</evidence>
<evidence type="ECO:0000256" key="4">
    <source>
        <dbReference type="ARBA" id="ARBA00022691"/>
    </source>
</evidence>
<evidence type="ECO:0000313" key="10">
    <source>
        <dbReference type="Proteomes" id="UP000076852"/>
    </source>
</evidence>
<evidence type="ECO:0000313" key="9">
    <source>
        <dbReference type="EMBL" id="ANB75325.1"/>
    </source>
</evidence>
<dbReference type="GO" id="GO:0061579">
    <property type="term" value="F:N-acyl homoserine lactone synthase activity"/>
    <property type="evidence" value="ECO:0007669"/>
    <property type="project" value="UniProtKB-UniRule"/>
</dbReference>
<organism evidence="9 10">
    <name type="scientific">Paraburkholderia phytofirmans OLGA172</name>
    <dbReference type="NCBI Taxonomy" id="1417228"/>
    <lineage>
        <taxon>Bacteria</taxon>
        <taxon>Pseudomonadati</taxon>
        <taxon>Pseudomonadota</taxon>
        <taxon>Betaproteobacteria</taxon>
        <taxon>Burkholderiales</taxon>
        <taxon>Burkholderiaceae</taxon>
        <taxon>Paraburkholderia</taxon>
    </lineage>
</organism>
<dbReference type="EC" id="2.3.1.184" evidence="1 8"/>
<name>A0A160FQV2_9BURK</name>
<evidence type="ECO:0000256" key="3">
    <source>
        <dbReference type="ARBA" id="ARBA00022679"/>
    </source>
</evidence>
<evidence type="ECO:0000256" key="5">
    <source>
        <dbReference type="ARBA" id="ARBA00022929"/>
    </source>
</evidence>
<keyword evidence="10" id="KW-1185">Reference proteome</keyword>
<dbReference type="Pfam" id="PF00765">
    <property type="entry name" value="Autoind_synth"/>
    <property type="match status" value="1"/>
</dbReference>
<dbReference type="KEGG" id="buz:AYM40_23345"/>
<dbReference type="Proteomes" id="UP000076852">
    <property type="component" value="Chromosome 2"/>
</dbReference>
<dbReference type="SUPFAM" id="SSF55729">
    <property type="entry name" value="Acyl-CoA N-acyltransferases (Nat)"/>
    <property type="match status" value="1"/>
</dbReference>
<keyword evidence="3 8" id="KW-0808">Transferase</keyword>
<dbReference type="GO" id="GO:0009372">
    <property type="term" value="P:quorum sensing"/>
    <property type="evidence" value="ECO:0007669"/>
    <property type="project" value="UniProtKB-UniRule"/>
</dbReference>
<dbReference type="InterPro" id="IPR018311">
    <property type="entry name" value="Autoind_synth_CS"/>
</dbReference>
<comment type="catalytic activity">
    <reaction evidence="6 8">
        <text>a fatty acyl-[ACP] + S-adenosyl-L-methionine = an N-acyl-L-homoserine lactone + S-methyl-5'-thioadenosine + holo-[ACP] + H(+)</text>
        <dbReference type="Rhea" id="RHEA:10096"/>
        <dbReference type="Rhea" id="RHEA-COMP:9685"/>
        <dbReference type="Rhea" id="RHEA-COMP:14125"/>
        <dbReference type="ChEBI" id="CHEBI:15378"/>
        <dbReference type="ChEBI" id="CHEBI:17509"/>
        <dbReference type="ChEBI" id="CHEBI:55474"/>
        <dbReference type="ChEBI" id="CHEBI:59789"/>
        <dbReference type="ChEBI" id="CHEBI:64479"/>
        <dbReference type="ChEBI" id="CHEBI:138651"/>
        <dbReference type="EC" id="2.3.1.184"/>
    </reaction>
</comment>
<dbReference type="RefSeq" id="WP_063498611.1">
    <property type="nucleotide sequence ID" value="NZ_CP014579.1"/>
</dbReference>
<evidence type="ECO:0000256" key="7">
    <source>
        <dbReference type="PROSITE-ProRule" id="PRU00533"/>
    </source>
</evidence>
<dbReference type="PANTHER" id="PTHR39322">
    <property type="entry name" value="ACYL-HOMOSERINE-LACTONE SYNTHASE"/>
    <property type="match status" value="1"/>
</dbReference>
<keyword evidence="4 8" id="KW-0949">S-adenosyl-L-methionine</keyword>
<dbReference type="Gene3D" id="3.40.630.30">
    <property type="match status" value="1"/>
</dbReference>
<dbReference type="EMBL" id="CP014579">
    <property type="protein sequence ID" value="ANB75325.1"/>
    <property type="molecule type" value="Genomic_DNA"/>
</dbReference>
<keyword evidence="5 7" id="KW-0071">Autoinducer synthesis</keyword>
<reference evidence="9 10" key="1">
    <citation type="journal article" date="2016" name="Gene">
        <title>PacBio SMRT assembly of a complex multi-replicon genome reveals chlorocatechol degradative operon in a region of genome plasticity.</title>
        <authorList>
            <person name="Ricker N."/>
            <person name="Shen S.Y."/>
            <person name="Goordial J."/>
            <person name="Jin S."/>
            <person name="Fulthorpe R.R."/>
        </authorList>
    </citation>
    <scope>NUCLEOTIDE SEQUENCE [LARGE SCALE GENOMIC DNA]</scope>
    <source>
        <strain evidence="9 10">OLGA172</strain>
    </source>
</reference>
<comment type="similarity">
    <text evidence="7 8">Belongs to the autoinducer synthase family.</text>
</comment>
<accession>A0A160FQV2</accession>
<dbReference type="OrthoDB" id="6023281at2"/>
<evidence type="ECO:0000256" key="1">
    <source>
        <dbReference type="ARBA" id="ARBA00012340"/>
    </source>
</evidence>
<proteinExistence type="inferred from homology"/>
<dbReference type="PANTHER" id="PTHR39322:SF1">
    <property type="entry name" value="ISOVALERYL-HOMOSERINE LACTONE SYNTHASE"/>
    <property type="match status" value="1"/>
</dbReference>
<protein>
    <recommendedName>
        <fullName evidence="1 8">Acyl-homoserine-lactone synthase</fullName>
        <ecNumber evidence="1 8">2.3.1.184</ecNumber>
    </recommendedName>
    <alternativeName>
        <fullName evidence="8">Autoinducer synthesis protein</fullName>
    </alternativeName>
</protein>
<dbReference type="InterPro" id="IPR001690">
    <property type="entry name" value="Autoind_synthase"/>
</dbReference>
<dbReference type="GO" id="GO:0007165">
    <property type="term" value="P:signal transduction"/>
    <property type="evidence" value="ECO:0007669"/>
    <property type="project" value="TreeGrafter"/>
</dbReference>
<sequence length="197" mass="22024">MQTTIRIGMRQEFDNADINEMYRLRARVFHGRLGWDIPTIAGMEIDGYDALGPHYMLIQGDDRHVRGCWRLMPTEGPNMLKDTFPQLLHGADAPVGRHIWELSRFAIETGGEEQSFGFADLTMQAIHELVTFADRMGITRYVTVTTTPIERLLRKTGIDISRLGSPLQIGVERAVALDIAISPKTRTALFGPMAAAA</sequence>
<dbReference type="AlphaFoldDB" id="A0A160FQV2"/>
<evidence type="ECO:0000256" key="8">
    <source>
        <dbReference type="RuleBase" id="RU361135"/>
    </source>
</evidence>
<dbReference type="InterPro" id="IPR016181">
    <property type="entry name" value="Acyl_CoA_acyltransferase"/>
</dbReference>
<evidence type="ECO:0000256" key="6">
    <source>
        <dbReference type="ARBA" id="ARBA00048576"/>
    </source>
</evidence>